<feature type="transmembrane region" description="Helical" evidence="1">
    <location>
        <begin position="120"/>
        <end position="143"/>
    </location>
</feature>
<keyword evidence="3" id="KW-1185">Reference proteome</keyword>
<evidence type="ECO:0000256" key="1">
    <source>
        <dbReference type="SAM" id="Phobius"/>
    </source>
</evidence>
<accession>A0A1M5N7I1</accession>
<protein>
    <recommendedName>
        <fullName evidence="4">Ion channel</fullName>
    </recommendedName>
</protein>
<keyword evidence="1" id="KW-1133">Transmembrane helix</keyword>
<keyword evidence="1" id="KW-0472">Membrane</keyword>
<dbReference type="SUPFAM" id="SSF81324">
    <property type="entry name" value="Voltage-gated potassium channels"/>
    <property type="match status" value="1"/>
</dbReference>
<dbReference type="AlphaFoldDB" id="A0A1M5N7I1"/>
<dbReference type="STRING" id="1122133.SAMN02745157_4938"/>
<reference evidence="2 3" key="1">
    <citation type="submission" date="2016-11" db="EMBL/GenBank/DDBJ databases">
        <authorList>
            <person name="Jaros S."/>
            <person name="Januszkiewicz K."/>
            <person name="Wedrychowicz H."/>
        </authorList>
    </citation>
    <scope>NUCLEOTIDE SEQUENCE [LARGE SCALE GENOMIC DNA]</scope>
    <source>
        <strain evidence="2 3">DSM 19436</strain>
    </source>
</reference>
<organism evidence="2 3">
    <name type="scientific">Kaistia soli DSM 19436</name>
    <dbReference type="NCBI Taxonomy" id="1122133"/>
    <lineage>
        <taxon>Bacteria</taxon>
        <taxon>Pseudomonadati</taxon>
        <taxon>Pseudomonadota</taxon>
        <taxon>Alphaproteobacteria</taxon>
        <taxon>Hyphomicrobiales</taxon>
        <taxon>Kaistiaceae</taxon>
        <taxon>Kaistia</taxon>
    </lineage>
</organism>
<feature type="transmembrane region" description="Helical" evidence="1">
    <location>
        <begin position="16"/>
        <end position="37"/>
    </location>
</feature>
<name>A0A1M5N7I1_9HYPH</name>
<evidence type="ECO:0000313" key="2">
    <source>
        <dbReference type="EMBL" id="SHG85510.1"/>
    </source>
</evidence>
<feature type="transmembrane region" description="Helical" evidence="1">
    <location>
        <begin position="58"/>
        <end position="83"/>
    </location>
</feature>
<proteinExistence type="predicted"/>
<dbReference type="RefSeq" id="WP_084527885.1">
    <property type="nucleotide sequence ID" value="NZ_FQUP01000008.1"/>
</dbReference>
<dbReference type="OrthoDB" id="2974133at2"/>
<dbReference type="EMBL" id="FQUP01000008">
    <property type="protein sequence ID" value="SHG85510.1"/>
    <property type="molecule type" value="Genomic_DNA"/>
</dbReference>
<dbReference type="Proteomes" id="UP000184485">
    <property type="component" value="Unassembled WGS sequence"/>
</dbReference>
<sequence>MNNGAIADISAWSVDWVWGVPLTVTTLVAHVIWLGIFDRRLVRAARRPWFAARPQLGFILVMSTAVLLAVLLHAAEAMFWAIAYVGLGALPDPRTAMLFSMEAQTSFGHDALFLAPHWQMLGALEALVGVMLFGLTVAFLFSMMQRVGPANER</sequence>
<evidence type="ECO:0000313" key="3">
    <source>
        <dbReference type="Proteomes" id="UP000184485"/>
    </source>
</evidence>
<evidence type="ECO:0008006" key="4">
    <source>
        <dbReference type="Google" id="ProtNLM"/>
    </source>
</evidence>
<gene>
    <name evidence="2" type="ORF">SAMN02745157_4938</name>
</gene>
<keyword evidence="1" id="KW-0812">Transmembrane</keyword>